<dbReference type="AlphaFoldDB" id="A0A0L8HWQ7"/>
<dbReference type="GO" id="GO:0042981">
    <property type="term" value="P:regulation of apoptotic process"/>
    <property type="evidence" value="ECO:0007669"/>
    <property type="project" value="InterPro"/>
</dbReference>
<dbReference type="Gene3D" id="1.10.533.10">
    <property type="entry name" value="Death Domain, Fas"/>
    <property type="match status" value="2"/>
</dbReference>
<accession>A0A0L8HWQ7</accession>
<evidence type="ECO:0000313" key="3">
    <source>
        <dbReference type="EMBL" id="KOF93245.1"/>
    </source>
</evidence>
<sequence length="244" mass="28009">MKCTVDGVPYLSMVTIMWRSTMANTQQFRNSIKIQRCREDLVEGLDDVSVKVIVDCLLTKLFITHENKDVIQAEKTGQDKARELLDLIYRKVESQDKVKKSDLFDEFVECLRKYNSCLASTVEMADDSVPNKALNIDDILVRVKDINLDEKILKCILMNVSSGWEHVATELGVSHVKLSIAKQNSSDVDIQMFEVFKAWRRIQPSETNALSKLLEVFDRCSYECKTDLNKILESVTSPHKEKIR</sequence>
<feature type="domain" description="CARD" evidence="2">
    <location>
        <begin position="34"/>
        <end position="126"/>
    </location>
</feature>
<dbReference type="InterPro" id="IPR000488">
    <property type="entry name" value="Death_dom"/>
</dbReference>
<evidence type="ECO:0008006" key="4">
    <source>
        <dbReference type="Google" id="ProtNLM"/>
    </source>
</evidence>
<proteinExistence type="predicted"/>
<name>A0A0L8HWQ7_OCTBM</name>
<dbReference type="CDD" id="cd01670">
    <property type="entry name" value="Death"/>
    <property type="match status" value="1"/>
</dbReference>
<evidence type="ECO:0000259" key="2">
    <source>
        <dbReference type="PROSITE" id="PS50209"/>
    </source>
</evidence>
<dbReference type="PROSITE" id="PS50209">
    <property type="entry name" value="CARD"/>
    <property type="match status" value="1"/>
</dbReference>
<dbReference type="CDD" id="cd01671">
    <property type="entry name" value="CARD"/>
    <property type="match status" value="1"/>
</dbReference>
<feature type="domain" description="Death" evidence="1">
    <location>
        <begin position="149"/>
        <end position="219"/>
    </location>
</feature>
<dbReference type="GO" id="GO:0007165">
    <property type="term" value="P:signal transduction"/>
    <property type="evidence" value="ECO:0007669"/>
    <property type="project" value="InterPro"/>
</dbReference>
<dbReference type="Pfam" id="PF00619">
    <property type="entry name" value="CARD"/>
    <property type="match status" value="1"/>
</dbReference>
<dbReference type="EMBL" id="KQ417209">
    <property type="protein sequence ID" value="KOF93245.1"/>
    <property type="molecule type" value="Genomic_DNA"/>
</dbReference>
<gene>
    <name evidence="3" type="ORF">OCBIM_22004837mg</name>
</gene>
<dbReference type="SUPFAM" id="SSF47986">
    <property type="entry name" value="DEATH domain"/>
    <property type="match status" value="2"/>
</dbReference>
<dbReference type="InterPro" id="IPR001315">
    <property type="entry name" value="CARD"/>
</dbReference>
<dbReference type="InterPro" id="IPR011029">
    <property type="entry name" value="DEATH-like_dom_sf"/>
</dbReference>
<reference evidence="3" key="1">
    <citation type="submission" date="2015-07" db="EMBL/GenBank/DDBJ databases">
        <title>MeaNS - Measles Nucleotide Surveillance Program.</title>
        <authorList>
            <person name="Tran T."/>
            <person name="Druce J."/>
        </authorList>
    </citation>
    <scope>NUCLEOTIDE SEQUENCE</scope>
    <source>
        <strain evidence="3">UCB-OBI-ISO-001</strain>
        <tissue evidence="3">Gonad</tissue>
    </source>
</reference>
<dbReference type="PROSITE" id="PS50017">
    <property type="entry name" value="DEATH_DOMAIN"/>
    <property type="match status" value="1"/>
</dbReference>
<protein>
    <recommendedName>
        <fullName evidence="4">Death domain-containing protein</fullName>
    </recommendedName>
</protein>
<evidence type="ECO:0000259" key="1">
    <source>
        <dbReference type="PROSITE" id="PS50017"/>
    </source>
</evidence>
<dbReference type="OrthoDB" id="6181156at2759"/>
<organism evidence="3">
    <name type="scientific">Octopus bimaculoides</name>
    <name type="common">California two-spotted octopus</name>
    <dbReference type="NCBI Taxonomy" id="37653"/>
    <lineage>
        <taxon>Eukaryota</taxon>
        <taxon>Metazoa</taxon>
        <taxon>Spiralia</taxon>
        <taxon>Lophotrochozoa</taxon>
        <taxon>Mollusca</taxon>
        <taxon>Cephalopoda</taxon>
        <taxon>Coleoidea</taxon>
        <taxon>Octopodiformes</taxon>
        <taxon>Octopoda</taxon>
        <taxon>Incirrata</taxon>
        <taxon>Octopodidae</taxon>
        <taxon>Octopus</taxon>
    </lineage>
</organism>